<evidence type="ECO:0000256" key="2">
    <source>
        <dbReference type="ARBA" id="ARBA00023295"/>
    </source>
</evidence>
<evidence type="ECO:0000259" key="3">
    <source>
        <dbReference type="Pfam" id="PF02449"/>
    </source>
</evidence>
<dbReference type="Pfam" id="PF02449">
    <property type="entry name" value="Glyco_hydro_42"/>
    <property type="match status" value="1"/>
</dbReference>
<accession>A0A949NEE2</accession>
<reference evidence="5" key="1">
    <citation type="submission" date="2021-06" db="EMBL/GenBank/DDBJ databases">
        <title>Description of novel taxa of the family Lachnospiraceae.</title>
        <authorList>
            <person name="Chaplin A.V."/>
            <person name="Sokolova S.R."/>
            <person name="Pikina A.P."/>
            <person name="Korzhanova M."/>
            <person name="Belova V."/>
            <person name="Korostin D."/>
            <person name="Efimov B.A."/>
        </authorList>
    </citation>
    <scope>NUCLEOTIDE SEQUENCE</scope>
    <source>
        <strain evidence="5">ASD5720</strain>
    </source>
</reference>
<dbReference type="RefSeq" id="WP_238721735.1">
    <property type="nucleotide sequence ID" value="NZ_JAHQCW010000016.1"/>
</dbReference>
<feature type="domain" description="DUF5597" evidence="4">
    <location>
        <begin position="388"/>
        <end position="509"/>
    </location>
</feature>
<evidence type="ECO:0000256" key="1">
    <source>
        <dbReference type="ARBA" id="ARBA00022801"/>
    </source>
</evidence>
<evidence type="ECO:0000313" key="6">
    <source>
        <dbReference type="Proteomes" id="UP000712157"/>
    </source>
</evidence>
<keyword evidence="6" id="KW-1185">Reference proteome</keyword>
<name>A0A949NEE2_9FIRM</name>
<dbReference type="SUPFAM" id="SSF51445">
    <property type="entry name" value="(Trans)glycosidases"/>
    <property type="match status" value="1"/>
</dbReference>
<proteinExistence type="predicted"/>
<dbReference type="Pfam" id="PF18120">
    <property type="entry name" value="DUF5597"/>
    <property type="match status" value="1"/>
</dbReference>
<feature type="domain" description="Glycoside hydrolase family 42 N-terminal" evidence="3">
    <location>
        <begin position="38"/>
        <end position="192"/>
    </location>
</feature>
<dbReference type="GO" id="GO:0009341">
    <property type="term" value="C:beta-galactosidase complex"/>
    <property type="evidence" value="ECO:0007669"/>
    <property type="project" value="InterPro"/>
</dbReference>
<evidence type="ECO:0000259" key="4">
    <source>
        <dbReference type="Pfam" id="PF18120"/>
    </source>
</evidence>
<dbReference type="InterPro" id="IPR040719">
    <property type="entry name" value="DUF5597"/>
</dbReference>
<evidence type="ECO:0000313" key="5">
    <source>
        <dbReference type="EMBL" id="MBU9737101.1"/>
    </source>
</evidence>
<protein>
    <submittedName>
        <fullName evidence="5">DUF5597 domain-containing protein</fullName>
    </submittedName>
</protein>
<dbReference type="EMBL" id="JAHQCW010000016">
    <property type="protein sequence ID" value="MBU9737101.1"/>
    <property type="molecule type" value="Genomic_DNA"/>
</dbReference>
<sequence length="526" mass="60293">MKSLPRIDKMNDGFSFLVNDRPYIMLAAEVHNSACTSRDYMQEVWRKTTELNCNTVLAPVYWELVEPQENHFDFHLVEQLIADARRHHLKLVLLWFGSFKNGLSTYAPNWVKTDLKRFPRAEDEHGVKTKILSMFQSGLLPAELNSFTNFIKYIKETDADEQTVIAVQVENEVGIVGSTRDFSSGANEEFKKKVPDALTEFLKNAGNHGLCGITADSEDISGHSWDNVFKHNAEEAFMCWNYAKHINRLAKSGKECYALPMFTNAWLKEFEDEKPGFYPCGGPVPEMLDVWKCAAPDLDILSPDIYTFQFEKTAGLYTRGDNPLFIAETRRDKWAAANLYTAVGTYHALCYAPFGAESIGEDKSFITQILHTDPNDKNVSGETVKEFLSQSYQLFGNMMPIITKFYGTDRMIGFTQDFGHMTKYVKLGKYRIAIEFYHQVRDDNGFIPGAGIIIQNSENELIFMGYGYRAYPETTNTGKQLDFLSLEKGTYDDKGNWKKYMHLNGDEQYIRMEEKPTVLKALYYEF</sequence>
<dbReference type="AlphaFoldDB" id="A0A949NEE2"/>
<dbReference type="Gene3D" id="3.20.20.80">
    <property type="entry name" value="Glycosidases"/>
    <property type="match status" value="1"/>
</dbReference>
<dbReference type="GO" id="GO:0005975">
    <property type="term" value="P:carbohydrate metabolic process"/>
    <property type="evidence" value="ECO:0007669"/>
    <property type="project" value="InterPro"/>
</dbReference>
<dbReference type="InterPro" id="IPR017853">
    <property type="entry name" value="GH"/>
</dbReference>
<gene>
    <name evidence="5" type="ORF">KTH89_11160</name>
</gene>
<dbReference type="InterPro" id="IPR013529">
    <property type="entry name" value="Glyco_hydro_42_N"/>
</dbReference>
<comment type="caution">
    <text evidence="5">The sequence shown here is derived from an EMBL/GenBank/DDBJ whole genome shotgun (WGS) entry which is preliminary data.</text>
</comment>
<dbReference type="GO" id="GO:0004565">
    <property type="term" value="F:beta-galactosidase activity"/>
    <property type="evidence" value="ECO:0007669"/>
    <property type="project" value="InterPro"/>
</dbReference>
<organism evidence="5 6">
    <name type="scientific">Diplocloster agilis</name>
    <dbReference type="NCBI Taxonomy" id="2850323"/>
    <lineage>
        <taxon>Bacteria</taxon>
        <taxon>Bacillati</taxon>
        <taxon>Bacillota</taxon>
        <taxon>Clostridia</taxon>
        <taxon>Lachnospirales</taxon>
        <taxon>Lachnospiraceae</taxon>
        <taxon>Diplocloster</taxon>
    </lineage>
</organism>
<dbReference type="Gene3D" id="2.60.220.20">
    <property type="entry name" value="putative beta-Galactosidase from caulobacter crescentus"/>
    <property type="match status" value="1"/>
</dbReference>
<keyword evidence="1" id="KW-0378">Hydrolase</keyword>
<dbReference type="Proteomes" id="UP000712157">
    <property type="component" value="Unassembled WGS sequence"/>
</dbReference>
<keyword evidence="2" id="KW-0326">Glycosidase</keyword>